<dbReference type="GO" id="GO:0030643">
    <property type="term" value="P:intracellular phosphate ion homeostasis"/>
    <property type="evidence" value="ECO:0007669"/>
    <property type="project" value="InterPro"/>
</dbReference>
<dbReference type="PANTHER" id="PTHR42930:SF3">
    <property type="entry name" value="PHOSPHATE-SPECIFIC TRANSPORT SYSTEM ACCESSORY PROTEIN PHOU"/>
    <property type="match status" value="1"/>
</dbReference>
<accession>A0A450UA51</accession>
<evidence type="ECO:0000256" key="7">
    <source>
        <dbReference type="ARBA" id="ARBA00056181"/>
    </source>
</evidence>
<dbReference type="FunFam" id="1.20.58.220:FF:000004">
    <property type="entry name" value="Phosphate-specific transport system accessory protein PhoU"/>
    <property type="match status" value="1"/>
</dbReference>
<evidence type="ECO:0000256" key="8">
    <source>
        <dbReference type="ARBA" id="ARBA00069911"/>
    </source>
</evidence>
<comment type="similarity">
    <text evidence="2">Belongs to the PhoU family.</text>
</comment>
<dbReference type="NCBIfam" id="TIGR02135">
    <property type="entry name" value="phoU_full"/>
    <property type="match status" value="1"/>
</dbReference>
<feature type="domain" description="PhoU" evidence="9">
    <location>
        <begin position="141"/>
        <end position="226"/>
    </location>
</feature>
<dbReference type="EMBL" id="CAADFH010000006">
    <property type="protein sequence ID" value="VFJ88989.1"/>
    <property type="molecule type" value="Genomic_DNA"/>
</dbReference>
<feature type="domain" description="PhoU" evidence="9">
    <location>
        <begin position="39"/>
        <end position="125"/>
    </location>
</feature>
<comment type="subcellular location">
    <subcellularLocation>
        <location evidence="1">Cytoplasm</location>
    </subcellularLocation>
</comment>
<protein>
    <recommendedName>
        <fullName evidence="8">Phosphate-specific transport system accessory protein PhoU homolog</fullName>
    </recommendedName>
</protein>
<keyword evidence="4" id="KW-0813">Transport</keyword>
<sequence length="258" mass="29360">MTFRDGSRVRTHGVAKSMKPHTVHRFDEELESIRDRVMGMGGFTEQQLSDTLTALMTGDGFLAEMVIEKDKRLNQMELDIDNACICLLAQRTPVAFDLRLIIGMIKTINDLERIGDLAKEIAEITLILSGDTKSFDDFPLIREMGEQVKKMLQKGLDALTRSDTHTVTDLYKEDRRVNDHHDAILRHMLALVVEKPDRAPHILYICRITRALERIGDRCRNIAEYVIYMIEGRDVRHAGSVASETDSRAALSGHHHRP</sequence>
<proteinExistence type="inferred from homology"/>
<dbReference type="InterPro" id="IPR028366">
    <property type="entry name" value="PhoU"/>
</dbReference>
<dbReference type="PIRSF" id="PIRSF003107">
    <property type="entry name" value="PhoU"/>
    <property type="match status" value="1"/>
</dbReference>
<evidence type="ECO:0000256" key="5">
    <source>
        <dbReference type="ARBA" id="ARBA00022490"/>
    </source>
</evidence>
<organism evidence="10">
    <name type="scientific">Candidatus Kentrum sp. LFY</name>
    <dbReference type="NCBI Taxonomy" id="2126342"/>
    <lineage>
        <taxon>Bacteria</taxon>
        <taxon>Pseudomonadati</taxon>
        <taxon>Pseudomonadota</taxon>
        <taxon>Gammaproteobacteria</taxon>
        <taxon>Candidatus Kentrum</taxon>
    </lineage>
</organism>
<evidence type="ECO:0000313" key="10">
    <source>
        <dbReference type="EMBL" id="VFJ88989.1"/>
    </source>
</evidence>
<name>A0A450UA51_9GAMM</name>
<dbReference type="Pfam" id="PF01895">
    <property type="entry name" value="PhoU"/>
    <property type="match status" value="2"/>
</dbReference>
<reference evidence="10" key="1">
    <citation type="submission" date="2019-02" db="EMBL/GenBank/DDBJ databases">
        <authorList>
            <person name="Gruber-Vodicka R. H."/>
            <person name="Seah K. B. B."/>
        </authorList>
    </citation>
    <scope>NUCLEOTIDE SEQUENCE</scope>
    <source>
        <strain evidence="10">BECK_M6</strain>
    </source>
</reference>
<comment type="function">
    <text evidence="7">Plays a role in the regulation of phosphate uptake.</text>
</comment>
<dbReference type="InterPro" id="IPR038078">
    <property type="entry name" value="PhoU-like_sf"/>
</dbReference>
<keyword evidence="5" id="KW-0963">Cytoplasm</keyword>
<gene>
    <name evidence="10" type="ORF">BECKLFY1418A_GA0070994_100613</name>
</gene>
<evidence type="ECO:0000256" key="1">
    <source>
        <dbReference type="ARBA" id="ARBA00004496"/>
    </source>
</evidence>
<evidence type="ECO:0000259" key="9">
    <source>
        <dbReference type="Pfam" id="PF01895"/>
    </source>
</evidence>
<evidence type="ECO:0000256" key="3">
    <source>
        <dbReference type="ARBA" id="ARBA00011738"/>
    </source>
</evidence>
<dbReference type="GO" id="GO:0005737">
    <property type="term" value="C:cytoplasm"/>
    <property type="evidence" value="ECO:0007669"/>
    <property type="project" value="UniProtKB-SubCell"/>
</dbReference>
<dbReference type="SUPFAM" id="SSF109755">
    <property type="entry name" value="PhoU-like"/>
    <property type="match status" value="1"/>
</dbReference>
<dbReference type="AlphaFoldDB" id="A0A450UA51"/>
<dbReference type="GO" id="GO:0006817">
    <property type="term" value="P:phosphate ion transport"/>
    <property type="evidence" value="ECO:0007669"/>
    <property type="project" value="UniProtKB-KW"/>
</dbReference>
<evidence type="ECO:0000256" key="2">
    <source>
        <dbReference type="ARBA" id="ARBA00008107"/>
    </source>
</evidence>
<dbReference type="Gene3D" id="1.20.58.220">
    <property type="entry name" value="Phosphate transport system protein phou homolog 2, domain 2"/>
    <property type="match status" value="2"/>
</dbReference>
<dbReference type="InterPro" id="IPR026022">
    <property type="entry name" value="PhoU_dom"/>
</dbReference>
<keyword evidence="6" id="KW-0592">Phosphate transport</keyword>
<evidence type="ECO:0000256" key="4">
    <source>
        <dbReference type="ARBA" id="ARBA00022448"/>
    </source>
</evidence>
<comment type="subunit">
    <text evidence="3">Homodimer.</text>
</comment>
<dbReference type="PANTHER" id="PTHR42930">
    <property type="entry name" value="PHOSPHATE-SPECIFIC TRANSPORT SYSTEM ACCESSORY PROTEIN PHOU"/>
    <property type="match status" value="1"/>
</dbReference>
<dbReference type="GO" id="GO:0045936">
    <property type="term" value="P:negative regulation of phosphate metabolic process"/>
    <property type="evidence" value="ECO:0007669"/>
    <property type="project" value="InterPro"/>
</dbReference>
<evidence type="ECO:0000256" key="6">
    <source>
        <dbReference type="ARBA" id="ARBA00022592"/>
    </source>
</evidence>